<dbReference type="Proteomes" id="UP000320593">
    <property type="component" value="Unassembled WGS sequence"/>
</dbReference>
<keyword evidence="3" id="KW-1185">Reference proteome</keyword>
<feature type="transmembrane region" description="Helical" evidence="1">
    <location>
        <begin position="145"/>
        <end position="170"/>
    </location>
</feature>
<keyword evidence="1" id="KW-1133">Transmembrane helix</keyword>
<proteinExistence type="predicted"/>
<gene>
    <name evidence="2" type="ORF">JM93_03752</name>
</gene>
<reference evidence="2 3" key="1">
    <citation type="submission" date="2019-07" db="EMBL/GenBank/DDBJ databases">
        <title>Genomic Encyclopedia of Archaeal and Bacterial Type Strains, Phase II (KMG-II): from individual species to whole genera.</title>
        <authorList>
            <person name="Goeker M."/>
        </authorList>
    </citation>
    <scope>NUCLEOTIDE SEQUENCE [LARGE SCALE GENOMIC DNA]</scope>
    <source>
        <strain evidence="2 3">ATCC BAA-252</strain>
    </source>
</reference>
<feature type="transmembrane region" description="Helical" evidence="1">
    <location>
        <begin position="191"/>
        <end position="213"/>
    </location>
</feature>
<organism evidence="2 3">
    <name type="scientific">Roseibium hamelinense</name>
    <dbReference type="NCBI Taxonomy" id="150831"/>
    <lineage>
        <taxon>Bacteria</taxon>
        <taxon>Pseudomonadati</taxon>
        <taxon>Pseudomonadota</taxon>
        <taxon>Alphaproteobacteria</taxon>
        <taxon>Hyphomicrobiales</taxon>
        <taxon>Stappiaceae</taxon>
        <taxon>Roseibium</taxon>
    </lineage>
</organism>
<evidence type="ECO:0000313" key="3">
    <source>
        <dbReference type="Proteomes" id="UP000320593"/>
    </source>
</evidence>
<comment type="caution">
    <text evidence="2">The sequence shown here is derived from an EMBL/GenBank/DDBJ whole genome shotgun (WGS) entry which is preliminary data.</text>
</comment>
<protein>
    <recommendedName>
        <fullName evidence="4">Glycerophosphoryl diester phosphodiesterase membrane domain-containing protein</fullName>
    </recommendedName>
</protein>
<feature type="transmembrane region" description="Helical" evidence="1">
    <location>
        <begin position="117"/>
        <end position="139"/>
    </location>
</feature>
<evidence type="ECO:0000256" key="1">
    <source>
        <dbReference type="SAM" id="Phobius"/>
    </source>
</evidence>
<feature type="transmembrane region" description="Helical" evidence="1">
    <location>
        <begin position="28"/>
        <end position="54"/>
    </location>
</feature>
<accession>A0A562SKJ0</accession>
<sequence>MRATKIHIYFTDLDSIMLKRLMSDAFHLVFWNLETVFKVTGAWFVIQFVLTLGIQVLAGQTEPGAAPSAATTLGAFLVMVVSLVASSSIAVAWHRFALLGDRPGMIHLHFGKTEGMFLLKSLMLGACAGLAFFLVFLVGGLTGGAVAAGVIGLIVAYFAIPTFIRFSLILPATAVERPIGLRQAYGISEGLGWRLFFASFALSLPFGVLMLLLQFLVQQLSSSLPVIFIQLKIVVLSVLVQILLTVLSISVLTAGYRIAMERQQPASG</sequence>
<dbReference type="EMBL" id="VLLF01000010">
    <property type="protein sequence ID" value="TWI81791.1"/>
    <property type="molecule type" value="Genomic_DNA"/>
</dbReference>
<feature type="transmembrane region" description="Helical" evidence="1">
    <location>
        <begin position="233"/>
        <end position="256"/>
    </location>
</feature>
<evidence type="ECO:0000313" key="2">
    <source>
        <dbReference type="EMBL" id="TWI81791.1"/>
    </source>
</evidence>
<evidence type="ECO:0008006" key="4">
    <source>
        <dbReference type="Google" id="ProtNLM"/>
    </source>
</evidence>
<feature type="transmembrane region" description="Helical" evidence="1">
    <location>
        <begin position="74"/>
        <end position="96"/>
    </location>
</feature>
<name>A0A562SKJ0_9HYPH</name>
<dbReference type="AlphaFoldDB" id="A0A562SKJ0"/>
<keyword evidence="1" id="KW-0472">Membrane</keyword>
<keyword evidence="1" id="KW-0812">Transmembrane</keyword>